<keyword evidence="2" id="KW-1185">Reference proteome</keyword>
<protein>
    <submittedName>
        <fullName evidence="1">Uncharacterized protein</fullName>
    </submittedName>
</protein>
<reference evidence="1" key="1">
    <citation type="submission" date="2021-05" db="EMBL/GenBank/DDBJ databases">
        <authorList>
            <person name="Pan Q."/>
            <person name="Jouanno E."/>
            <person name="Zahm M."/>
            <person name="Klopp C."/>
            <person name="Cabau C."/>
            <person name="Louis A."/>
            <person name="Berthelot C."/>
            <person name="Parey E."/>
            <person name="Roest Crollius H."/>
            <person name="Montfort J."/>
            <person name="Robinson-Rechavi M."/>
            <person name="Bouchez O."/>
            <person name="Lampietro C."/>
            <person name="Lopez Roques C."/>
            <person name="Donnadieu C."/>
            <person name="Postlethwait J."/>
            <person name="Bobe J."/>
            <person name="Dillon D."/>
            <person name="Chandos A."/>
            <person name="von Hippel F."/>
            <person name="Guiguen Y."/>
        </authorList>
    </citation>
    <scope>NUCLEOTIDE SEQUENCE</scope>
    <source>
        <strain evidence="1">YG-Jan2019</strain>
    </source>
</reference>
<name>A0ACC2FG83_DALPE</name>
<gene>
    <name evidence="1" type="ORF">DPEC_G00299430</name>
</gene>
<dbReference type="Proteomes" id="UP001157502">
    <property type="component" value="Chromosome 28"/>
</dbReference>
<proteinExistence type="predicted"/>
<evidence type="ECO:0000313" key="1">
    <source>
        <dbReference type="EMBL" id="KAJ7990354.1"/>
    </source>
</evidence>
<comment type="caution">
    <text evidence="1">The sequence shown here is derived from an EMBL/GenBank/DDBJ whole genome shotgun (WGS) entry which is preliminary data.</text>
</comment>
<organism evidence="1 2">
    <name type="scientific">Dallia pectoralis</name>
    <name type="common">Alaska blackfish</name>
    <dbReference type="NCBI Taxonomy" id="75939"/>
    <lineage>
        <taxon>Eukaryota</taxon>
        <taxon>Metazoa</taxon>
        <taxon>Chordata</taxon>
        <taxon>Craniata</taxon>
        <taxon>Vertebrata</taxon>
        <taxon>Euteleostomi</taxon>
        <taxon>Actinopterygii</taxon>
        <taxon>Neopterygii</taxon>
        <taxon>Teleostei</taxon>
        <taxon>Protacanthopterygii</taxon>
        <taxon>Esociformes</taxon>
        <taxon>Umbridae</taxon>
        <taxon>Dallia</taxon>
    </lineage>
</organism>
<sequence>MNPSLDAEIRPQVSTMNTSTSSKQLGSQRFSKFSSWNSLTHALARLIHIARLFQMKPANRTSCCKGWHHCQAAISVNELSQSKRTIIHAVQEETYSQEYDCLRKEESLPKDSPLKALDPFIDADGLLRVGGRIRKAELLQEEKIPLIIPGKHHIATLLIRYYHERTHHQGRMFTEGALRAAGFWIVGGKRQFLWDQGCTWKFNPPHASHMGGSWERMIGVARKILDSMFLQLGTSKLTHETLATLMAEVAAIINARPHIPVSTDPDDPLILTPATLLTQKVSLPSAPVGDWVKDLHKCQWRQVQHLAQTFWNKWKKQYLSSLQPRRKWQSSPPNLQSGSIVLLKDDQLKRNEWPLGLITQVFPSEDSKVRKVEIKVSRKDGTKVFLRPVTETVLLLAPERKQQ</sequence>
<evidence type="ECO:0000313" key="2">
    <source>
        <dbReference type="Proteomes" id="UP001157502"/>
    </source>
</evidence>
<dbReference type="EMBL" id="CM055755">
    <property type="protein sequence ID" value="KAJ7990354.1"/>
    <property type="molecule type" value="Genomic_DNA"/>
</dbReference>
<accession>A0ACC2FG83</accession>